<keyword evidence="2" id="KW-1185">Reference proteome</keyword>
<gene>
    <name evidence="1" type="ORF">IOE58_07130</name>
</gene>
<protein>
    <submittedName>
        <fullName evidence="1">Uncharacterized protein</fullName>
    </submittedName>
</protein>
<reference evidence="1 2" key="1">
    <citation type="submission" date="2020-10" db="EMBL/GenBank/DDBJ databases">
        <title>Draft genome and description of Brachybacterium epidermidis sp nov.</title>
        <authorList>
            <person name="Boxberger M."/>
            <person name="La Scola B."/>
        </authorList>
    </citation>
    <scope>NUCLEOTIDE SEQUENCE [LARGE SCALE GENOMIC DNA]</scope>
    <source>
        <strain evidence="1 2">Marseille-Q2903</strain>
    </source>
</reference>
<dbReference type="Proteomes" id="UP000644727">
    <property type="component" value="Unassembled WGS sequence"/>
</dbReference>
<evidence type="ECO:0000313" key="2">
    <source>
        <dbReference type="Proteomes" id="UP000644727"/>
    </source>
</evidence>
<dbReference type="EMBL" id="JADEYR010000005">
    <property type="protein sequence ID" value="MBE9403968.1"/>
    <property type="molecule type" value="Genomic_DNA"/>
</dbReference>
<comment type="caution">
    <text evidence="1">The sequence shown here is derived from an EMBL/GenBank/DDBJ whole genome shotgun (WGS) entry which is preliminary data.</text>
</comment>
<dbReference type="RefSeq" id="WP_193865706.1">
    <property type="nucleotide sequence ID" value="NZ_JADEYR010000005.1"/>
</dbReference>
<organism evidence="1 2">
    <name type="scientific">Brachybacterium epidermidis</name>
    <dbReference type="NCBI Taxonomy" id="2781983"/>
    <lineage>
        <taxon>Bacteria</taxon>
        <taxon>Bacillati</taxon>
        <taxon>Actinomycetota</taxon>
        <taxon>Actinomycetes</taxon>
        <taxon>Micrococcales</taxon>
        <taxon>Dermabacteraceae</taxon>
        <taxon>Brachybacterium</taxon>
    </lineage>
</organism>
<sequence length="58" mass="6452">MKPIPPYWAQHRGTVTFRGGATWDMTINGSSFVSEENAQRLIDLHDRATRPTSGPPQA</sequence>
<name>A0ABR9W1F9_9MICO</name>
<proteinExistence type="predicted"/>
<accession>A0ABR9W1F9</accession>
<evidence type="ECO:0000313" key="1">
    <source>
        <dbReference type="EMBL" id="MBE9403968.1"/>
    </source>
</evidence>